<dbReference type="AlphaFoldDB" id="A0A545TBX9"/>
<organism evidence="2 3">
    <name type="scientific">Aliikangiella marina</name>
    <dbReference type="NCBI Taxonomy" id="1712262"/>
    <lineage>
        <taxon>Bacteria</taxon>
        <taxon>Pseudomonadati</taxon>
        <taxon>Pseudomonadota</taxon>
        <taxon>Gammaproteobacteria</taxon>
        <taxon>Oceanospirillales</taxon>
        <taxon>Pleioneaceae</taxon>
        <taxon>Aliikangiella</taxon>
    </lineage>
</organism>
<dbReference type="RefSeq" id="WP_142941351.1">
    <property type="nucleotide sequence ID" value="NZ_VIKR01000002.1"/>
</dbReference>
<evidence type="ECO:0000256" key="1">
    <source>
        <dbReference type="SAM" id="SignalP"/>
    </source>
</evidence>
<keyword evidence="1" id="KW-0732">Signal</keyword>
<dbReference type="OrthoDB" id="6399900at2"/>
<gene>
    <name evidence="2" type="ORF">FLL45_07155</name>
</gene>
<feature type="chain" id="PRO_5021801094" evidence="1">
    <location>
        <begin position="20"/>
        <end position="201"/>
    </location>
</feature>
<reference evidence="2 3" key="1">
    <citation type="submission" date="2019-06" db="EMBL/GenBank/DDBJ databases">
        <title>Draft genome of Aliikangiella marina GYP-15.</title>
        <authorList>
            <person name="Wang G."/>
        </authorList>
    </citation>
    <scope>NUCLEOTIDE SEQUENCE [LARGE SCALE GENOMIC DNA]</scope>
    <source>
        <strain evidence="2 3">GYP-15</strain>
    </source>
</reference>
<comment type="caution">
    <text evidence="2">The sequence shown here is derived from an EMBL/GenBank/DDBJ whole genome shotgun (WGS) entry which is preliminary data.</text>
</comment>
<accession>A0A545TBX9</accession>
<sequence length="201" mass="22048">MKRIIFLSLGIILSLNVNANDETSSNESVYERSGWFFSGGQMNFDSAVAEQQGIKDSSFYLNLGYEGHKGALAYGFGMSGLILSDDNSFTQRVVDNFGNTSTASSSADAFGFYGELGYSMDFESGGKSFDILAGLEAINASRGISNCSNCFSEDIDLSSGLYIKPRFRFYAESGFVFSFDYHQYLSGDIENGFSLNFSWTN</sequence>
<dbReference type="EMBL" id="VIKR01000002">
    <property type="protein sequence ID" value="TQV74732.1"/>
    <property type="molecule type" value="Genomic_DNA"/>
</dbReference>
<proteinExistence type="predicted"/>
<feature type="signal peptide" evidence="1">
    <location>
        <begin position="1"/>
        <end position="19"/>
    </location>
</feature>
<name>A0A545TBX9_9GAMM</name>
<evidence type="ECO:0000313" key="2">
    <source>
        <dbReference type="EMBL" id="TQV74732.1"/>
    </source>
</evidence>
<keyword evidence="3" id="KW-1185">Reference proteome</keyword>
<protein>
    <submittedName>
        <fullName evidence="2">Porin family protein</fullName>
    </submittedName>
</protein>
<evidence type="ECO:0000313" key="3">
    <source>
        <dbReference type="Proteomes" id="UP000317839"/>
    </source>
</evidence>
<dbReference type="Proteomes" id="UP000317839">
    <property type="component" value="Unassembled WGS sequence"/>
</dbReference>